<dbReference type="PATRIC" id="fig|1053219.3.peg.5321"/>
<sequence length="679" mass="78821">MLWDFYELEKLGRNKKRFLTHLGVFMNEHTVEETLDVVRLSGICFNPYHSKKNDTYKEIISLIEEHYPSCKEYIDDFVTTINSLNSIFQDFRDLREAKELNKIPQSKRVLSFIVALEIWMGSLTEYNNGHSLQEIKKSYPFVISLFNPIKAEVLPVGDAINQARGIADSVAENAGSILKYLQYENGTLEKLEHVSMNDIRAARDHIELYDIFSSLINLEQKWRFSNTTVTEDNNNFNVKLNNEGFLRAQEASKIRFISQRSKWYSDFLSSEVTASINTEAVELAPNQYLCEEEIFYSIAIGEFLLTHDLNIKCLNVSLAEWIRAYTIIILESKKELENRFNNGYVRPISLKNWTIFQERKYWKKLFVKRGISKTSSDIIIDELIFDNDAKDLLDCPFIQFNGALILIPSIAASIDPSMSLISLLVNNNIDISFKGTGLENDVLKALNTNGILAKRLKQSHRGETFECDAAFKLNNDLFFVEIKAFGQPSTYREYYNLLLKLYAHQPKIKETSNERSTTEQLERIADFYIKNMEIVCKELDLPKDWKPERIHKIILTTAMLGEPLFVNNTYIIDHSVFIRFLNRIPPGISFNNKLYIYRMPDFEGDITSEKLLNILRNPPQVRLGNKRIKIEKRKISLKNKTLDYPYLNDVLGDFIKVDDETLKKIGIDINQLNEVLEEQ</sequence>
<evidence type="ECO:0000313" key="1">
    <source>
        <dbReference type="EMBL" id="EJQ93778.1"/>
    </source>
</evidence>
<dbReference type="HOGENOM" id="CLU_027631_0_0_9"/>
<dbReference type="RefSeq" id="WP_002161897.1">
    <property type="nucleotide sequence ID" value="NZ_JH792115.1"/>
</dbReference>
<comment type="caution">
    <text evidence="1">The sequence shown here is derived from an EMBL/GenBank/DDBJ whole genome shotgun (WGS) entry which is preliminary data.</text>
</comment>
<proteinExistence type="predicted"/>
<dbReference type="Proteomes" id="UP000006997">
    <property type="component" value="Unassembled WGS sequence"/>
</dbReference>
<dbReference type="AlphaFoldDB" id="J8BIN9"/>
<protein>
    <submittedName>
        <fullName evidence="1">Uncharacterized protein</fullName>
    </submittedName>
</protein>
<gene>
    <name evidence="1" type="ORF">II3_05199</name>
</gene>
<evidence type="ECO:0000313" key="2">
    <source>
        <dbReference type="Proteomes" id="UP000006997"/>
    </source>
</evidence>
<accession>J8BIN9</accession>
<reference evidence="1 2" key="1">
    <citation type="submission" date="2012-04" db="EMBL/GenBank/DDBJ databases">
        <title>The Genome Sequence of Bacillus cereus MC67.</title>
        <authorList>
            <consortium name="The Broad Institute Genome Sequencing Platform"/>
            <consortium name="The Broad Institute Genome Sequencing Center for Infectious Disease"/>
            <person name="Feldgarden M."/>
            <person name="Van der Auwera G.A."/>
            <person name="Mahillon J."/>
            <person name="Duprez V."/>
            <person name="Timmery S."/>
            <person name="Mattelet C."/>
            <person name="Dierick K."/>
            <person name="Sun M."/>
            <person name="Yu Z."/>
            <person name="Zhu L."/>
            <person name="Hu X."/>
            <person name="Shank E.B."/>
            <person name="Swiecicka I."/>
            <person name="Hansen B.M."/>
            <person name="Andrup L."/>
            <person name="Young S.K."/>
            <person name="Zeng Q."/>
            <person name="Gargeya S."/>
            <person name="Fitzgerald M."/>
            <person name="Haas B."/>
            <person name="Abouelleil A."/>
            <person name="Alvarado L."/>
            <person name="Arachchi H.M."/>
            <person name="Berlin A."/>
            <person name="Chapman S.B."/>
            <person name="Goldberg J."/>
            <person name="Griggs A."/>
            <person name="Gujja S."/>
            <person name="Hansen M."/>
            <person name="Howarth C."/>
            <person name="Imamovic A."/>
            <person name="Larimer J."/>
            <person name="McCowen C."/>
            <person name="Montmayeur A."/>
            <person name="Murphy C."/>
            <person name="Neiman D."/>
            <person name="Pearson M."/>
            <person name="Priest M."/>
            <person name="Roberts A."/>
            <person name="Saif S."/>
            <person name="Shea T."/>
            <person name="Sisk P."/>
            <person name="Sykes S."/>
            <person name="Wortman J."/>
            <person name="Nusbaum C."/>
            <person name="Birren B."/>
        </authorList>
    </citation>
    <scope>NUCLEOTIDE SEQUENCE [LARGE SCALE GENOMIC DNA]</scope>
    <source>
        <strain evidence="1 2">MC67</strain>
    </source>
</reference>
<dbReference type="EMBL" id="AHEN01000050">
    <property type="protein sequence ID" value="EJQ93778.1"/>
    <property type="molecule type" value="Genomic_DNA"/>
</dbReference>
<organism evidence="1 2">
    <name type="scientific">Bacillus cereus MC67</name>
    <dbReference type="NCBI Taxonomy" id="1053219"/>
    <lineage>
        <taxon>Bacteria</taxon>
        <taxon>Bacillati</taxon>
        <taxon>Bacillota</taxon>
        <taxon>Bacilli</taxon>
        <taxon>Bacillales</taxon>
        <taxon>Bacillaceae</taxon>
        <taxon>Bacillus</taxon>
        <taxon>Bacillus cereus group</taxon>
    </lineage>
</organism>
<name>J8BIN9_BACCE</name>